<evidence type="ECO:0000256" key="2">
    <source>
        <dbReference type="ARBA" id="ARBA00010617"/>
    </source>
</evidence>
<keyword evidence="8" id="KW-1133">Transmembrane helix</keyword>
<dbReference type="Gene3D" id="1.10.630.10">
    <property type="entry name" value="Cytochrome P450"/>
    <property type="match status" value="2"/>
</dbReference>
<evidence type="ECO:0000313" key="10">
    <source>
        <dbReference type="Proteomes" id="UP000005446"/>
    </source>
</evidence>
<gene>
    <name evidence="9" type="ORF">M7I_6399</name>
</gene>
<comment type="similarity">
    <text evidence="2">Belongs to the cytochrome P450 family.</text>
</comment>
<dbReference type="EMBL" id="AGUE01000171">
    <property type="protein sequence ID" value="EHK97816.1"/>
    <property type="molecule type" value="Genomic_DNA"/>
</dbReference>
<keyword evidence="8" id="KW-0472">Membrane</keyword>
<feature type="transmembrane region" description="Helical" evidence="8">
    <location>
        <begin position="607"/>
        <end position="626"/>
    </location>
</feature>
<feature type="transmembrane region" description="Helical" evidence="8">
    <location>
        <begin position="690"/>
        <end position="713"/>
    </location>
</feature>
<dbReference type="PANTHER" id="PTHR24305:SF210">
    <property type="entry name" value="CYTOCHROME P450 MONOOXYGENASE ASQL-RELATED"/>
    <property type="match status" value="1"/>
</dbReference>
<dbReference type="InterPro" id="IPR001128">
    <property type="entry name" value="Cyt_P450"/>
</dbReference>
<dbReference type="Gene3D" id="1.20.1250.20">
    <property type="entry name" value="MFS general substrate transporter like domains"/>
    <property type="match status" value="1"/>
</dbReference>
<feature type="transmembrane region" description="Helical" evidence="8">
    <location>
        <begin position="21"/>
        <end position="45"/>
    </location>
</feature>
<evidence type="ECO:0000313" key="9">
    <source>
        <dbReference type="EMBL" id="EHK97816.1"/>
    </source>
</evidence>
<sequence>MTPAIKLDDGFASPLAKNGRFVLACGLLCVGTFVYTIGIVVYRLWFHPLSKYPGPFLNAVSEFPATIWVLQGRLPMETRKIHAKYGSVVRLSPNELAFNTVTAWQDIYGHRNGRQDLNKHPIHVGAVDPMPGVSTISMADNTNHARQRKALSHGFSKKALWEQEGIIQEFVDKMMLRFHEFAQKGEAFDIVNVAGSETTASTLASLTNNLLRHPEVYSKLKAEIREKFSTEEEIKLAAVNELPYLSACIEEGLRIFPPAPIGFLRMIQDGGDTIDGQHIPGGTAVSVSSWCAHHSPDNFKDPDDFIPERWLKGAGYDNDNKLAHRPFSLGPRGCIGKDLSYVEMRLVLAKMIWNFDLVNADNAEAWNPEGDMKHLKAFSTWQKPELQVYAEEVKSACYVQLQLLFAAIQTEVATSLGNSNDSIWFIPSWSLAITVMFTLAGANTDLLGRRYFLMGGNVICTIGHLIIATAKTGPAVTAGMAITGFGAANCQMAAFAVSELLPNKWRHWGVVLADIATLVAVVAGPVTARYGLVTGTWRWNFYPIAILQAISALGLYLFYYPPKHPNGLPYRQVFKEMDYGGMILFIAGAGPFLAGIIYTTIYPSSDVHVIAPLVTGAIFLVLYALWENIGHKLGWVPRPLTPTRVFTAGHGRDFTAPCIGIAVINMFYYSSSLLWPTMINVFYLDDPTDWRAASILSLVQGFAICAGVLFLTLFGAKIKHWNWQLAGYVFVMVLFGVLLALGNPGNKNLMIAFVFISQAAYGPAIYLAIAVSQMGVEQKDLGLSGGVSGTARFAGGAIATSVYTAVPEVIAAVGKATQKAYERGIQ</sequence>
<feature type="transmembrane region" description="Helical" evidence="8">
    <location>
        <begin position="749"/>
        <end position="769"/>
    </location>
</feature>
<dbReference type="PANTHER" id="PTHR24305">
    <property type="entry name" value="CYTOCHROME P450"/>
    <property type="match status" value="1"/>
</dbReference>
<keyword evidence="5 7" id="KW-0479">Metal-binding</keyword>
<dbReference type="CDD" id="cd11058">
    <property type="entry name" value="CYP60B-like"/>
    <property type="match status" value="1"/>
</dbReference>
<feature type="transmembrane region" description="Helical" evidence="8">
    <location>
        <begin position="540"/>
        <end position="559"/>
    </location>
</feature>
<dbReference type="InterPro" id="IPR010573">
    <property type="entry name" value="MFS_Str1/Tri12-like"/>
</dbReference>
<feature type="transmembrane region" description="Helical" evidence="8">
    <location>
        <begin position="451"/>
        <end position="470"/>
    </location>
</feature>
<dbReference type="PRINTS" id="PR00463">
    <property type="entry name" value="EP450I"/>
</dbReference>
<proteinExistence type="inferred from homology"/>
<dbReference type="PRINTS" id="PR00385">
    <property type="entry name" value="P450"/>
</dbReference>
<dbReference type="GO" id="GO:0020037">
    <property type="term" value="F:heme binding"/>
    <property type="evidence" value="ECO:0007669"/>
    <property type="project" value="InterPro"/>
</dbReference>
<keyword evidence="4 7" id="KW-0349">Heme</keyword>
<dbReference type="InterPro" id="IPR050121">
    <property type="entry name" value="Cytochrome_P450_monoxygenase"/>
</dbReference>
<feature type="transmembrane region" description="Helical" evidence="8">
    <location>
        <begin position="579"/>
        <end position="601"/>
    </location>
</feature>
<dbReference type="InterPro" id="IPR002401">
    <property type="entry name" value="Cyt_P450_E_grp-I"/>
</dbReference>
<dbReference type="InterPro" id="IPR036396">
    <property type="entry name" value="Cyt_P450_sf"/>
</dbReference>
<organism evidence="9 10">
    <name type="scientific">Glarea lozoyensis (strain ATCC 74030 / MF5533)</name>
    <dbReference type="NCBI Taxonomy" id="1104152"/>
    <lineage>
        <taxon>Eukaryota</taxon>
        <taxon>Fungi</taxon>
        <taxon>Dikarya</taxon>
        <taxon>Ascomycota</taxon>
        <taxon>Pezizomycotina</taxon>
        <taxon>Leotiomycetes</taxon>
        <taxon>Helotiales</taxon>
        <taxon>Helotiaceae</taxon>
        <taxon>Glarea</taxon>
    </lineage>
</organism>
<dbReference type="SUPFAM" id="SSF103473">
    <property type="entry name" value="MFS general substrate transporter"/>
    <property type="match status" value="2"/>
</dbReference>
<dbReference type="AlphaFoldDB" id="H0EUH3"/>
<feature type="transmembrane region" description="Helical" evidence="8">
    <location>
        <begin position="422"/>
        <end position="439"/>
    </location>
</feature>
<dbReference type="GO" id="GO:0016705">
    <property type="term" value="F:oxidoreductase activity, acting on paired donors, with incorporation or reduction of molecular oxygen"/>
    <property type="evidence" value="ECO:0007669"/>
    <property type="project" value="InterPro"/>
</dbReference>
<feature type="transmembrane region" description="Helical" evidence="8">
    <location>
        <begin position="476"/>
        <end position="497"/>
    </location>
</feature>
<evidence type="ECO:0000256" key="6">
    <source>
        <dbReference type="ARBA" id="ARBA00023004"/>
    </source>
</evidence>
<feature type="transmembrane region" description="Helical" evidence="8">
    <location>
        <begin position="654"/>
        <end position="670"/>
    </location>
</feature>
<name>H0EUH3_GLAL7</name>
<keyword evidence="8" id="KW-0812">Transmembrane</keyword>
<dbReference type="Pfam" id="PF06609">
    <property type="entry name" value="TRI12"/>
    <property type="match status" value="1"/>
</dbReference>
<dbReference type="Gene3D" id="1.20.1720.10">
    <property type="entry name" value="Multidrug resistance protein D"/>
    <property type="match status" value="1"/>
</dbReference>
<evidence type="ECO:0000256" key="8">
    <source>
        <dbReference type="SAM" id="Phobius"/>
    </source>
</evidence>
<dbReference type="SUPFAM" id="SSF48264">
    <property type="entry name" value="Cytochrome P450"/>
    <property type="match status" value="1"/>
</dbReference>
<evidence type="ECO:0000256" key="1">
    <source>
        <dbReference type="ARBA" id="ARBA00001971"/>
    </source>
</evidence>
<feature type="binding site" description="axial binding residue" evidence="7">
    <location>
        <position position="334"/>
    </location>
    <ligand>
        <name>heme</name>
        <dbReference type="ChEBI" id="CHEBI:30413"/>
    </ligand>
    <ligandPart>
        <name>Fe</name>
        <dbReference type="ChEBI" id="CHEBI:18248"/>
    </ligandPart>
</feature>
<feature type="transmembrane region" description="Helical" evidence="8">
    <location>
        <begin position="509"/>
        <end position="528"/>
    </location>
</feature>
<dbReference type="InterPro" id="IPR036259">
    <property type="entry name" value="MFS_trans_sf"/>
</dbReference>
<keyword evidence="3" id="KW-0813">Transport</keyword>
<dbReference type="InterPro" id="IPR017972">
    <property type="entry name" value="Cyt_P450_CS"/>
</dbReference>
<dbReference type="GO" id="GO:0005506">
    <property type="term" value="F:iron ion binding"/>
    <property type="evidence" value="ECO:0007669"/>
    <property type="project" value="InterPro"/>
</dbReference>
<keyword evidence="6 7" id="KW-0408">Iron</keyword>
<accession>H0EUH3</accession>
<evidence type="ECO:0000256" key="7">
    <source>
        <dbReference type="PIRSR" id="PIRSR602401-1"/>
    </source>
</evidence>
<dbReference type="Proteomes" id="UP000005446">
    <property type="component" value="Unassembled WGS sequence"/>
</dbReference>
<comment type="cofactor">
    <cofactor evidence="1 7">
        <name>heme</name>
        <dbReference type="ChEBI" id="CHEBI:30413"/>
    </cofactor>
</comment>
<evidence type="ECO:0000256" key="5">
    <source>
        <dbReference type="ARBA" id="ARBA00022723"/>
    </source>
</evidence>
<reference evidence="9 10" key="1">
    <citation type="journal article" date="2012" name="Eukaryot. Cell">
        <title>Genome sequence of the fungus Glarea lozoyensis: the first genome sequence of a species from the Helotiaceae family.</title>
        <authorList>
            <person name="Youssar L."/>
            <person name="Gruening B.A."/>
            <person name="Erxleben A."/>
            <person name="Guenther S."/>
            <person name="Huettel W."/>
        </authorList>
    </citation>
    <scope>NUCLEOTIDE SEQUENCE [LARGE SCALE GENOMIC DNA]</scope>
    <source>
        <strain evidence="10">ATCC 74030 / MF5533</strain>
    </source>
</reference>
<dbReference type="PROSITE" id="PS00086">
    <property type="entry name" value="CYTOCHROME_P450"/>
    <property type="match status" value="1"/>
</dbReference>
<evidence type="ECO:0000256" key="3">
    <source>
        <dbReference type="ARBA" id="ARBA00022448"/>
    </source>
</evidence>
<feature type="transmembrane region" description="Helical" evidence="8">
    <location>
        <begin position="725"/>
        <end position="743"/>
    </location>
</feature>
<evidence type="ECO:0000256" key="4">
    <source>
        <dbReference type="ARBA" id="ARBA00022617"/>
    </source>
</evidence>
<protein>
    <submittedName>
        <fullName evidence="9">Putative Isotrichodermin C-15 hydroxylase</fullName>
    </submittedName>
</protein>
<dbReference type="GO" id="GO:0022857">
    <property type="term" value="F:transmembrane transporter activity"/>
    <property type="evidence" value="ECO:0007669"/>
    <property type="project" value="InterPro"/>
</dbReference>
<dbReference type="OrthoDB" id="4139357at2759"/>
<comment type="caution">
    <text evidence="9">The sequence shown here is derived from an EMBL/GenBank/DDBJ whole genome shotgun (WGS) entry which is preliminary data.</text>
</comment>
<keyword evidence="10" id="KW-1185">Reference proteome</keyword>
<dbReference type="Pfam" id="PF00067">
    <property type="entry name" value="p450"/>
    <property type="match status" value="1"/>
</dbReference>
<dbReference type="HOGENOM" id="CLU_342901_0_0_1"/>
<dbReference type="InParanoid" id="H0EUH3"/>
<dbReference type="GO" id="GO:0004497">
    <property type="term" value="F:monooxygenase activity"/>
    <property type="evidence" value="ECO:0007669"/>
    <property type="project" value="InterPro"/>
</dbReference>